<dbReference type="SUPFAM" id="SSF52425">
    <property type="entry name" value="Cryptochrome/photolyase, N-terminal domain"/>
    <property type="match status" value="1"/>
</dbReference>
<dbReference type="EMBL" id="BMAR01000028">
    <property type="protein sequence ID" value="GFR49191.1"/>
    <property type="molecule type" value="Genomic_DNA"/>
</dbReference>
<protein>
    <recommendedName>
        <fullName evidence="2">Photolyase/cryptochrome alpha/beta domain-containing protein</fullName>
    </recommendedName>
</protein>
<evidence type="ECO:0000313" key="4">
    <source>
        <dbReference type="Proteomes" id="UP001054857"/>
    </source>
</evidence>
<dbReference type="InterPro" id="IPR006050">
    <property type="entry name" value="DNA_photolyase_N"/>
</dbReference>
<dbReference type="AlphaFoldDB" id="A0AAD3HQG8"/>
<proteinExistence type="predicted"/>
<dbReference type="InterPro" id="IPR014729">
    <property type="entry name" value="Rossmann-like_a/b/a_fold"/>
</dbReference>
<dbReference type="Gene3D" id="3.40.50.620">
    <property type="entry name" value="HUPs"/>
    <property type="match status" value="1"/>
</dbReference>
<name>A0AAD3HQG8_9CHLO</name>
<evidence type="ECO:0000256" key="1">
    <source>
        <dbReference type="SAM" id="MobiDB-lite"/>
    </source>
</evidence>
<evidence type="ECO:0000313" key="3">
    <source>
        <dbReference type="EMBL" id="GFR49191.1"/>
    </source>
</evidence>
<feature type="compositionally biased region" description="Low complexity" evidence="1">
    <location>
        <begin position="149"/>
        <end position="179"/>
    </location>
</feature>
<feature type="region of interest" description="Disordered" evidence="1">
    <location>
        <begin position="149"/>
        <end position="181"/>
    </location>
</feature>
<accession>A0AAD3HQG8</accession>
<feature type="non-terminal residue" evidence="3">
    <location>
        <position position="202"/>
    </location>
</feature>
<keyword evidence="4" id="KW-1185">Reference proteome</keyword>
<dbReference type="Proteomes" id="UP001054857">
    <property type="component" value="Unassembled WGS sequence"/>
</dbReference>
<dbReference type="Pfam" id="PF00875">
    <property type="entry name" value="DNA_photolyase"/>
    <property type="match status" value="1"/>
</dbReference>
<sequence>MQSVRNTHLRPRAPGHELCAMQHSRCSRTPAHRALARLTPSAAGSRRLPFLANAVAAATTASTAAAVGNLAATHRFLRRHPALPTLRAHVTAAATSSPGASNGSSISSKSSVKSLPVSELASRLGPEDAVVLWFRNDLRVDDHPGLTAAAAAATRSSSSNDGSGSSSTARSQSSSSASARPLVPVYVLDPDRLSYLAFTPGG</sequence>
<dbReference type="PANTHER" id="PTHR47832">
    <property type="entry name" value="DNA PHOTOLYASE"/>
    <property type="match status" value="1"/>
</dbReference>
<evidence type="ECO:0000259" key="2">
    <source>
        <dbReference type="PROSITE" id="PS51645"/>
    </source>
</evidence>
<feature type="domain" description="Photolyase/cryptochrome alpha/beta" evidence="2">
    <location>
        <begin position="128"/>
        <end position="202"/>
    </location>
</feature>
<gene>
    <name evidence="3" type="ORF">Agub_g11215</name>
</gene>
<dbReference type="PROSITE" id="PS51645">
    <property type="entry name" value="PHR_CRY_ALPHA_BETA"/>
    <property type="match status" value="1"/>
</dbReference>
<dbReference type="PANTHER" id="PTHR47832:SF1">
    <property type="entry name" value="DNA PHOTOLYASE"/>
    <property type="match status" value="1"/>
</dbReference>
<reference evidence="3 4" key="1">
    <citation type="journal article" date="2021" name="Sci. Rep.">
        <title>Genome sequencing of the multicellular alga Astrephomene provides insights into convergent evolution of germ-soma differentiation.</title>
        <authorList>
            <person name="Yamashita S."/>
            <person name="Yamamoto K."/>
            <person name="Matsuzaki R."/>
            <person name="Suzuki S."/>
            <person name="Yamaguchi H."/>
            <person name="Hirooka S."/>
            <person name="Minakuchi Y."/>
            <person name="Miyagishima S."/>
            <person name="Kawachi M."/>
            <person name="Toyoda A."/>
            <person name="Nozaki H."/>
        </authorList>
    </citation>
    <scope>NUCLEOTIDE SEQUENCE [LARGE SCALE GENOMIC DNA]</scope>
    <source>
        <strain evidence="3 4">NIES-4017</strain>
    </source>
</reference>
<comment type="caution">
    <text evidence="3">The sequence shown here is derived from an EMBL/GenBank/DDBJ whole genome shotgun (WGS) entry which is preliminary data.</text>
</comment>
<dbReference type="InterPro" id="IPR036155">
    <property type="entry name" value="Crypto/Photolyase_N_sf"/>
</dbReference>
<organism evidence="3 4">
    <name type="scientific">Astrephomene gubernaculifera</name>
    <dbReference type="NCBI Taxonomy" id="47775"/>
    <lineage>
        <taxon>Eukaryota</taxon>
        <taxon>Viridiplantae</taxon>
        <taxon>Chlorophyta</taxon>
        <taxon>core chlorophytes</taxon>
        <taxon>Chlorophyceae</taxon>
        <taxon>CS clade</taxon>
        <taxon>Chlamydomonadales</taxon>
        <taxon>Astrephomenaceae</taxon>
        <taxon>Astrephomene</taxon>
    </lineage>
</organism>